<dbReference type="AlphaFoldDB" id="K5E937"/>
<dbReference type="PATRIC" id="fig|993517.3.peg.2524"/>
<organism evidence="1 2">
    <name type="scientific">Rhodopirellula baltica SH28</name>
    <dbReference type="NCBI Taxonomy" id="993517"/>
    <lineage>
        <taxon>Bacteria</taxon>
        <taxon>Pseudomonadati</taxon>
        <taxon>Planctomycetota</taxon>
        <taxon>Planctomycetia</taxon>
        <taxon>Pirellulales</taxon>
        <taxon>Pirellulaceae</taxon>
        <taxon>Rhodopirellula</taxon>
    </lineage>
</organism>
<dbReference type="Proteomes" id="UP000007993">
    <property type="component" value="Unassembled WGS sequence"/>
</dbReference>
<dbReference type="EMBL" id="AMCW01000063">
    <property type="protein sequence ID" value="EKK02296.1"/>
    <property type="molecule type" value="Genomic_DNA"/>
</dbReference>
<comment type="caution">
    <text evidence="1">The sequence shown here is derived from an EMBL/GenBank/DDBJ whole genome shotgun (WGS) entry which is preliminary data.</text>
</comment>
<accession>K5E937</accession>
<sequence>MLPPLFQQIDLQCTGDQLHEFLHQIQQRSQEAERSINRSGSKDDQVQNLKSAVDARFVELPEVLDFLRKCEECGRQTIFLLEPKNDEVKNRLQDATTIATELFGEEWGPDYFPIHERPVEGIQWVDCRVKIPGHPRDWCLKAYGHEVIEETIENKREEIDERHFRDIRDVEILDVNTVAVVRWRDPHFLEVRVDKLRSSGFNEMRNRLASIGQMLSPAINIQTECVSYSLQDSLRRLIDGRRAQAADKTVYRVTSIKFLDRREGSNELRPMMAGEDVDSDVGRTESIEALMKNGAKPSRVALEWLDGEWAPDSLPDSLSTTVEGDSCDAVSIASRVTPEVLDYVINKLR</sequence>
<evidence type="ECO:0000313" key="1">
    <source>
        <dbReference type="EMBL" id="EKK02296.1"/>
    </source>
</evidence>
<proteinExistence type="predicted"/>
<protein>
    <submittedName>
        <fullName evidence="1">Uncharacterized protein</fullName>
    </submittedName>
</protein>
<name>K5E937_RHOBT</name>
<gene>
    <name evidence="1" type="ORF">RBSH_02332</name>
</gene>
<reference evidence="1 2" key="1">
    <citation type="journal article" date="2013" name="Mar. Genomics">
        <title>Expression of sulfatases in Rhodopirellula baltica and the diversity of sulfatases in the genus Rhodopirellula.</title>
        <authorList>
            <person name="Wegner C.E."/>
            <person name="Richter-Heitmann T."/>
            <person name="Klindworth A."/>
            <person name="Klockow C."/>
            <person name="Richter M."/>
            <person name="Achstetter T."/>
            <person name="Glockner F.O."/>
            <person name="Harder J."/>
        </authorList>
    </citation>
    <scope>NUCLEOTIDE SEQUENCE [LARGE SCALE GENOMIC DNA]</scope>
    <source>
        <strain evidence="1 2">SH28</strain>
    </source>
</reference>
<evidence type="ECO:0000313" key="2">
    <source>
        <dbReference type="Proteomes" id="UP000007993"/>
    </source>
</evidence>
<dbReference type="RefSeq" id="WP_007332106.1">
    <property type="nucleotide sequence ID" value="NZ_AMCW01000063.1"/>
</dbReference>